<reference evidence="11" key="2">
    <citation type="submission" date="2023-10" db="EMBL/GenBank/DDBJ databases">
        <authorList>
            <person name="Koga R."/>
            <person name="Fukatsu T."/>
        </authorList>
    </citation>
    <scope>NUCLEOTIDE SEQUENCE</scope>
    <source>
        <strain evidence="11">Kw-01</strain>
    </source>
</reference>
<organism evidence="11">
    <name type="scientific">Candidatus Aschnera chinzeii</name>
    <dbReference type="NCBI Taxonomy" id="1485666"/>
    <lineage>
        <taxon>Bacteria</taxon>
        <taxon>Pseudomonadati</taxon>
        <taxon>Pseudomonadota</taxon>
        <taxon>Gammaproteobacteria</taxon>
        <taxon>Enterobacterales</taxon>
        <taxon>Enterobacteriaceae</taxon>
        <taxon>Candidatus Aschnera</taxon>
    </lineage>
</organism>
<keyword evidence="1" id="KW-0444">Lipid biosynthesis</keyword>
<keyword evidence="6" id="KW-0046">Antibiotic resistance</keyword>
<dbReference type="Pfam" id="PF00551">
    <property type="entry name" value="Formyl_trans_N"/>
    <property type="match status" value="1"/>
</dbReference>
<evidence type="ECO:0000256" key="5">
    <source>
        <dbReference type="ARBA" id="ARBA00023098"/>
    </source>
</evidence>
<keyword evidence="2" id="KW-0441">Lipid A biosynthesis</keyword>
<dbReference type="InterPro" id="IPR050177">
    <property type="entry name" value="Lipid_A_modif_metabolic_enz"/>
</dbReference>
<keyword evidence="7" id="KW-0511">Multifunctional enzyme</keyword>
<dbReference type="InterPro" id="IPR001509">
    <property type="entry name" value="Epimerase_deHydtase"/>
</dbReference>
<dbReference type="InterPro" id="IPR005793">
    <property type="entry name" value="Formyl_trans_C"/>
</dbReference>
<keyword evidence="3" id="KW-0448">Lipopolysaccharide biosynthesis</keyword>
<feature type="domain" description="Formyl transferase C-terminal" evidence="10">
    <location>
        <begin position="204"/>
        <end position="284"/>
    </location>
</feature>
<protein>
    <submittedName>
        <fullName evidence="11">Bifunctional UDP-4-amino-4-deoxy-L-arabinose formyltransferase/UDP-glucuronic acid oxidase ArnA</fullName>
    </submittedName>
</protein>
<evidence type="ECO:0000256" key="2">
    <source>
        <dbReference type="ARBA" id="ARBA00022556"/>
    </source>
</evidence>
<dbReference type="InterPro" id="IPR011034">
    <property type="entry name" value="Formyl_transferase-like_C_sf"/>
</dbReference>
<dbReference type="GO" id="GO:0016020">
    <property type="term" value="C:membrane"/>
    <property type="evidence" value="ECO:0007669"/>
    <property type="project" value="GOC"/>
</dbReference>
<keyword evidence="5" id="KW-0443">Lipid metabolism</keyword>
<dbReference type="Pfam" id="PF01370">
    <property type="entry name" value="Epimerase"/>
    <property type="match status" value="1"/>
</dbReference>
<accession>A0AAT9G4Z5</accession>
<evidence type="ECO:0000256" key="3">
    <source>
        <dbReference type="ARBA" id="ARBA00022985"/>
    </source>
</evidence>
<evidence type="ECO:0000259" key="9">
    <source>
        <dbReference type="Pfam" id="PF01370"/>
    </source>
</evidence>
<dbReference type="PANTHER" id="PTHR43245:SF13">
    <property type="entry name" value="UDP-D-APIOSE_UDP-D-XYLOSE SYNTHASE 2"/>
    <property type="match status" value="1"/>
</dbReference>
<reference evidence="11" key="1">
    <citation type="journal article" date="2023" name="Front. Microbiol.">
        <title>Genome analysis of Candidatus Aschnera chinzeii, the bacterial endosymbiont of the blood-sucking bat fly Penicillidia jenynsii (Insecta: Diptera: Nycteribiidae).</title>
        <authorList>
            <person name="Koga R."/>
            <person name="Moriyama M."/>
            <person name="Nozaki T."/>
            <person name="Fukatsu T."/>
        </authorList>
    </citation>
    <scope>NUCLEOTIDE SEQUENCE</scope>
    <source>
        <strain evidence="11">Kw-01</strain>
    </source>
</reference>
<dbReference type="SUPFAM" id="SSF53328">
    <property type="entry name" value="Formyltransferase"/>
    <property type="match status" value="1"/>
</dbReference>
<dbReference type="PANTHER" id="PTHR43245">
    <property type="entry name" value="BIFUNCTIONAL POLYMYXIN RESISTANCE PROTEIN ARNA"/>
    <property type="match status" value="1"/>
</dbReference>
<dbReference type="SUPFAM" id="SSF51735">
    <property type="entry name" value="NAD(P)-binding Rossmann-fold domains"/>
    <property type="match status" value="1"/>
</dbReference>
<name>A0AAT9G4Z5_9ENTR</name>
<gene>
    <name evidence="11" type="primary">arnA</name>
    <name evidence="11" type="ORF">ACHINZ_4680</name>
</gene>
<dbReference type="InterPro" id="IPR002376">
    <property type="entry name" value="Formyl_transf_N"/>
</dbReference>
<dbReference type="GO" id="GO:0046677">
    <property type="term" value="P:response to antibiotic"/>
    <property type="evidence" value="ECO:0007669"/>
    <property type="project" value="UniProtKB-KW"/>
</dbReference>
<dbReference type="Gene3D" id="3.40.50.12230">
    <property type="match status" value="1"/>
</dbReference>
<dbReference type="CDD" id="cd08702">
    <property type="entry name" value="Arna_FMT_C"/>
    <property type="match status" value="1"/>
</dbReference>
<dbReference type="GO" id="GO:0009245">
    <property type="term" value="P:lipid A biosynthetic process"/>
    <property type="evidence" value="ECO:0007669"/>
    <property type="project" value="UniProtKB-KW"/>
</dbReference>
<dbReference type="NCBIfam" id="NF008872">
    <property type="entry name" value="PRK11908.1"/>
    <property type="match status" value="1"/>
</dbReference>
<dbReference type="NCBIfam" id="NF005998">
    <property type="entry name" value="PRK08125.1"/>
    <property type="match status" value="1"/>
</dbReference>
<evidence type="ECO:0000256" key="7">
    <source>
        <dbReference type="ARBA" id="ARBA00023268"/>
    </source>
</evidence>
<evidence type="ECO:0000313" key="11">
    <source>
        <dbReference type="EMBL" id="BET44796.1"/>
    </source>
</evidence>
<evidence type="ECO:0000256" key="6">
    <source>
        <dbReference type="ARBA" id="ARBA00023251"/>
    </source>
</evidence>
<dbReference type="SUPFAM" id="SSF50486">
    <property type="entry name" value="FMT C-terminal domain-like"/>
    <property type="match status" value="1"/>
</dbReference>
<feature type="domain" description="Formyl transferase N-terminal" evidence="8">
    <location>
        <begin position="57"/>
        <end position="176"/>
    </location>
</feature>
<dbReference type="InterPro" id="IPR036291">
    <property type="entry name" value="NAD(P)-bd_dom_sf"/>
</dbReference>
<dbReference type="Pfam" id="PF02911">
    <property type="entry name" value="Formyl_trans_C"/>
    <property type="match status" value="1"/>
</dbReference>
<evidence type="ECO:0000259" key="8">
    <source>
        <dbReference type="Pfam" id="PF00551"/>
    </source>
</evidence>
<evidence type="ECO:0000259" key="10">
    <source>
        <dbReference type="Pfam" id="PF02911"/>
    </source>
</evidence>
<dbReference type="InterPro" id="IPR036477">
    <property type="entry name" value="Formyl_transf_N_sf"/>
</dbReference>
<evidence type="ECO:0000256" key="4">
    <source>
        <dbReference type="ARBA" id="ARBA00023002"/>
    </source>
</evidence>
<evidence type="ECO:0000256" key="1">
    <source>
        <dbReference type="ARBA" id="ARBA00022516"/>
    </source>
</evidence>
<dbReference type="GO" id="GO:0009103">
    <property type="term" value="P:lipopolysaccharide biosynthetic process"/>
    <property type="evidence" value="ECO:0007669"/>
    <property type="project" value="UniProtKB-KW"/>
</dbReference>
<feature type="domain" description="NAD-dependent epimerase/dehydratase" evidence="9">
    <location>
        <begin position="318"/>
        <end position="572"/>
    </location>
</feature>
<dbReference type="GO" id="GO:0016491">
    <property type="term" value="F:oxidoreductase activity"/>
    <property type="evidence" value="ECO:0007669"/>
    <property type="project" value="UniProtKB-KW"/>
</dbReference>
<dbReference type="AlphaFoldDB" id="A0AAT9G4Z5"/>
<proteinExistence type="predicted"/>
<dbReference type="Gene3D" id="3.40.50.720">
    <property type="entry name" value="NAD(P)-binding Rossmann-like Domain"/>
    <property type="match status" value="1"/>
</dbReference>
<dbReference type="EMBL" id="AP028961">
    <property type="protein sequence ID" value="BET44796.1"/>
    <property type="molecule type" value="Genomic_DNA"/>
</dbReference>
<keyword evidence="4" id="KW-0560">Oxidoreductase</keyword>
<sequence length="664" mass="76425">MKAVVFAYHDIGCIGLQVMKKIGFNIQTIFTHHDNPVEKIFFSSVAHMGAKMKIPVFAPRNINNIFWINYIKKIQPDIIFSFYYRQIIKQEILSIPLRGSFNLHNSLLPKYRGRSAINWAIINGETETGVTLHQMIANPDSGNIVAQKRVSIHAMDTVLIVHKKIKLAAKDLLYHALPLIKNNNYEKVIQDETKVSYYPRRTMADGMIDWYQSATKINNLIRAITNPYPGAFTYFSDIKITIWSAQILIQSHNKAPGTIVSCDPFQIACKKDIIEVLIAQYCNGIYLEGSRLACKLGLKIGDVTNIKNTNNIINSKKILILGVNGFIGSHLAERLLLHGSYKIYGIDIDDSNILRFNNSNIFKNKKDFFFIKNNIVYNQELLEFYIKKCDIILPLIAIATPKQYITNPLKVFQIDFEENLKIIKLCVKYNKYVIFPSTSEVYGMCNDNEFDEYKSQLIVGPIHKERWIYSVSKQLLDRIIWSYGMNKKLKFTIFRPFNWIGPRLDTLSSAKIGNARVITQIIYNLINGLPITLVDGGLQKRCFTDIRDGIKALINIIEHKNQQCYGEIINIGNPFNNFSIIEIANMLVNTFKKHKLKKYFPNFAGFKNIEGSKYYGVGYQDIKHRIPNINNARHLLFWEPTIDIQDTINEILDFFLESSIKNNN</sequence>